<organism evidence="2 3">
    <name type="scientific">Roseibium aggregatum</name>
    <dbReference type="NCBI Taxonomy" id="187304"/>
    <lineage>
        <taxon>Bacteria</taxon>
        <taxon>Pseudomonadati</taxon>
        <taxon>Pseudomonadota</taxon>
        <taxon>Alphaproteobacteria</taxon>
        <taxon>Hyphomicrobiales</taxon>
        <taxon>Stappiaceae</taxon>
        <taxon>Roseibium</taxon>
    </lineage>
</organism>
<accession>A0A939EF96</accession>
<protein>
    <submittedName>
        <fullName evidence="2">Trypsin-like peptidase domain-containing protein</fullName>
    </submittedName>
</protein>
<evidence type="ECO:0000313" key="3">
    <source>
        <dbReference type="Proteomes" id="UP000664096"/>
    </source>
</evidence>
<dbReference type="Proteomes" id="UP000664096">
    <property type="component" value="Unassembled WGS sequence"/>
</dbReference>
<dbReference type="EMBL" id="JAEKJZ010000003">
    <property type="protein sequence ID" value="MBN9672167.1"/>
    <property type="molecule type" value="Genomic_DNA"/>
</dbReference>
<dbReference type="Pfam" id="PF13365">
    <property type="entry name" value="Trypsin_2"/>
    <property type="match status" value="1"/>
</dbReference>
<evidence type="ECO:0000259" key="1">
    <source>
        <dbReference type="Pfam" id="PF20707"/>
    </source>
</evidence>
<evidence type="ECO:0000313" key="2">
    <source>
        <dbReference type="EMBL" id="MBN9672167.1"/>
    </source>
</evidence>
<dbReference type="SUPFAM" id="SSF50494">
    <property type="entry name" value="Trypsin-like serine proteases"/>
    <property type="match status" value="1"/>
</dbReference>
<sequence length="711" mass="79443">MKLNAEDLKKFGEACASYLHPGRLERFVLEARLVEDIETFKKRHLVGASDTKLTLAMAFAGLLNECEFACDVAEELYFEMSWSPDFQAAVGPHTRSARLGGKNHQALLQRRDHFLSDEKLASAVKELGPRVCCIVGEIDKRGVPATTSGTGFLVGPDLVLTSRHVVSEALRWRPDEDLKFCAVFDFTSGEVISDYGKLNSMAMVRVVKFHKDWHVVSSDAIDWDGTRDELSQQDIDDLRGKLDFALIRLAEAVGNRPVRPGYLSRRGWLSFEPVSPADYRNGSRIIMPQHPSGSPRKWDFGRICRLSPCNTRMVSEIESMQGTSGAPCLNSDLRVIGVHNAYYAPNGPAEGNQAIRFDAIAPLIRNMLGNSVLNGGRYRRAWRIDTADGALSPIFGREVLQDWINMSLTVEDRPLSRSERIYATEGRDPGCGKTFSTEILKSATSVQATNIVVVLGGDTELLPDRLEDFVTALAEAYGIPKGELENMPARPGTELPREADDGDKVDRWASHKMVLWFTALLEKHRQHTVNRTEQAKAALDLMGAGAPEEIRKLATAVPDVIERGNRWSRTWIALDDLNVRSMSSHVKSFVSGLVGADIMESSIRDVRKDIRWLFLGYVPDFLMNEEVTIEHLENTLPSSEAVKTVFSSAYEDCDFEITDEALSSQVDTLLANVELFLTRMQDETPETALSLCQELVSYKIRRDYEVQEHAL</sequence>
<dbReference type="AlphaFoldDB" id="A0A939EF96"/>
<dbReference type="InterPro" id="IPR009003">
    <property type="entry name" value="Peptidase_S1_PA"/>
</dbReference>
<dbReference type="Pfam" id="PF20707">
    <property type="entry name" value="bDLD2"/>
    <property type="match status" value="1"/>
</dbReference>
<dbReference type="RefSeq" id="WP_207141993.1">
    <property type="nucleotide sequence ID" value="NZ_JAEKJZ010000003.1"/>
</dbReference>
<reference evidence="2" key="1">
    <citation type="submission" date="2020-12" db="EMBL/GenBank/DDBJ databases">
        <title>Oil enriched cultivation method for isolating marine PHA-producing bacteria.</title>
        <authorList>
            <person name="Zheng W."/>
            <person name="Yu S."/>
            <person name="Huang Y."/>
        </authorList>
    </citation>
    <scope>NUCLEOTIDE SEQUENCE</scope>
    <source>
        <strain evidence="2">SY-2-12</strain>
    </source>
</reference>
<name>A0A939EF96_9HYPH</name>
<dbReference type="Gene3D" id="2.40.10.10">
    <property type="entry name" value="Trypsin-like serine proteases"/>
    <property type="match status" value="2"/>
</dbReference>
<feature type="domain" description="Bacterial Death-like" evidence="1">
    <location>
        <begin position="6"/>
        <end position="98"/>
    </location>
</feature>
<gene>
    <name evidence="2" type="ORF">JF539_17575</name>
</gene>
<comment type="caution">
    <text evidence="2">The sequence shown here is derived from an EMBL/GenBank/DDBJ whole genome shotgun (WGS) entry which is preliminary data.</text>
</comment>
<dbReference type="InterPro" id="IPR043504">
    <property type="entry name" value="Peptidase_S1_PA_chymotrypsin"/>
</dbReference>
<proteinExistence type="predicted"/>
<dbReference type="InterPro" id="IPR048916">
    <property type="entry name" value="bDLD2"/>
</dbReference>